<dbReference type="AlphaFoldDB" id="A0A3R8L1L9"/>
<protein>
    <submittedName>
        <fullName evidence="3">Nucleoside-diphosphate-sugar pyrophosphorylase</fullName>
    </submittedName>
</protein>
<dbReference type="Pfam" id="PF00483">
    <property type="entry name" value="NTP_transferase"/>
    <property type="match status" value="1"/>
</dbReference>
<evidence type="ECO:0000313" key="3">
    <source>
        <dbReference type="EMBL" id="RRK34536.1"/>
    </source>
</evidence>
<evidence type="ECO:0000259" key="2">
    <source>
        <dbReference type="Pfam" id="PF01636"/>
    </source>
</evidence>
<feature type="domain" description="Nucleotidyl transferase" evidence="1">
    <location>
        <begin position="6"/>
        <end position="112"/>
    </location>
</feature>
<dbReference type="RefSeq" id="WP_125129646.1">
    <property type="nucleotide sequence ID" value="NZ_RHJS01000002.1"/>
</dbReference>
<gene>
    <name evidence="3" type="ORF">EBB54_26750</name>
</gene>
<dbReference type="EMBL" id="RHJS01000002">
    <property type="protein sequence ID" value="RRK34536.1"/>
    <property type="molecule type" value="Genomic_DNA"/>
</dbReference>
<dbReference type="SUPFAM" id="SSF56112">
    <property type="entry name" value="Protein kinase-like (PK-like)"/>
    <property type="match status" value="1"/>
</dbReference>
<reference evidence="3" key="1">
    <citation type="submission" date="2018-10" db="EMBL/GenBank/DDBJ databases">
        <title>Schaedlerella arabinophila gen. nov. sp. nov., isolated from the mouse intestinal tract and comparative analysis with the genome of the closely related altered Schaedler flora strain ASF502.</title>
        <authorList>
            <person name="Miyake S."/>
            <person name="Soh M."/>
            <person name="Seedorf H."/>
        </authorList>
    </citation>
    <scope>NUCLEOTIDE SEQUENCE [LARGE SCALE GENOMIC DNA]</scope>
    <source>
        <strain evidence="3">DSM 106076</strain>
    </source>
</reference>
<dbReference type="InterPro" id="IPR029044">
    <property type="entry name" value="Nucleotide-diphossugar_trans"/>
</dbReference>
<dbReference type="Gene3D" id="3.90.550.10">
    <property type="entry name" value="Spore Coat Polysaccharide Biosynthesis Protein SpsA, Chain A"/>
    <property type="match status" value="1"/>
</dbReference>
<organism evidence="3 4">
    <name type="scientific">Schaedlerella arabinosiphila</name>
    <dbReference type="NCBI Taxonomy" id="2044587"/>
    <lineage>
        <taxon>Bacteria</taxon>
        <taxon>Bacillati</taxon>
        <taxon>Bacillota</taxon>
        <taxon>Clostridia</taxon>
        <taxon>Lachnospirales</taxon>
        <taxon>Lachnospiraceae</taxon>
        <taxon>Schaedlerella</taxon>
    </lineage>
</organism>
<evidence type="ECO:0000313" key="4">
    <source>
        <dbReference type="Proteomes" id="UP000274920"/>
    </source>
</evidence>
<dbReference type="Proteomes" id="UP000274920">
    <property type="component" value="Unassembled WGS sequence"/>
</dbReference>
<dbReference type="InterPro" id="IPR005835">
    <property type="entry name" value="NTP_transferase_dom"/>
</dbReference>
<keyword evidence="4" id="KW-1185">Reference proteome</keyword>
<name>A0A3R8L1L9_9FIRM</name>
<comment type="caution">
    <text evidence="3">The sequence shown here is derived from an EMBL/GenBank/DDBJ whole genome shotgun (WGS) entry which is preliminary data.</text>
</comment>
<evidence type="ECO:0000259" key="1">
    <source>
        <dbReference type="Pfam" id="PF00483"/>
    </source>
</evidence>
<dbReference type="InterPro" id="IPR002575">
    <property type="entry name" value="Aminoglycoside_PTrfase"/>
</dbReference>
<dbReference type="InterPro" id="IPR011009">
    <property type="entry name" value="Kinase-like_dom_sf"/>
</dbReference>
<proteinExistence type="predicted"/>
<dbReference type="Pfam" id="PF01636">
    <property type="entry name" value="APH"/>
    <property type="match status" value="1"/>
</dbReference>
<sequence>MFDYIIVQAGGKGTRLGYLTKNKPKALVPVENLPMIFHLFRKYPDKRFVIIADYKKEVFKRYMECFADVKYRIVEASGTGTSSGVRKAIELIPCNEPFVLIWSDLILPDEFEFTGVDLDSANITAYDRKKEDHAAVTGDYIGISSTFPCRWRYEDNTFSEKRSVEHGVAGFFLFHDKSSLSDIPESGELVRWMQEKGMRFAEVSLAGTREFGILEEYEELENLKTRPFNKITVDGSVLTKESVDAQGEYLAKRERAWYEKAREKHITGIPDIYELNPLRMEVIRGKNIYDTGADHDEKYQILKELVDILKKLHTSETVPADSFSIKEAYFNKTMDRLSKIENLLPFGRERYIRVNGRVCRNVFFYRNKLEKALEQLKCSNFCFIHGDCTFSNLMLRENGTPVLIDPRGYFGFTDLYGDERYDWAKLYYSIAGNYDKFNLKKFTLDIGENADEGVKLSIESNGWEDMEDEFFELTGADRHEIKLLHAVTWLSLTTYAWQDYDSICGAFYNGLYYLEEVL</sequence>
<accession>A0A3R8L1L9</accession>
<dbReference type="SUPFAM" id="SSF53448">
    <property type="entry name" value="Nucleotide-diphospho-sugar transferases"/>
    <property type="match status" value="1"/>
</dbReference>
<dbReference type="Gene3D" id="3.90.1200.10">
    <property type="match status" value="1"/>
</dbReference>
<feature type="domain" description="Aminoglycoside phosphotransferase" evidence="2">
    <location>
        <begin position="279"/>
        <end position="405"/>
    </location>
</feature>